<dbReference type="Gene3D" id="1.10.10.10">
    <property type="entry name" value="Winged helix-like DNA-binding domain superfamily/Winged helix DNA-binding domain"/>
    <property type="match status" value="1"/>
</dbReference>
<dbReference type="InterPro" id="IPR000524">
    <property type="entry name" value="Tscrpt_reg_HTH_GntR"/>
</dbReference>
<dbReference type="SUPFAM" id="SSF48008">
    <property type="entry name" value="GntR ligand-binding domain-like"/>
    <property type="match status" value="1"/>
</dbReference>
<dbReference type="PANTHER" id="PTHR43537">
    <property type="entry name" value="TRANSCRIPTIONAL REGULATOR, GNTR FAMILY"/>
    <property type="match status" value="1"/>
</dbReference>
<keyword evidence="2" id="KW-0238">DNA-binding</keyword>
<protein>
    <submittedName>
        <fullName evidence="5">GntR family transcriptional regulator</fullName>
    </submittedName>
</protein>
<dbReference type="GO" id="GO:0003677">
    <property type="term" value="F:DNA binding"/>
    <property type="evidence" value="ECO:0007669"/>
    <property type="project" value="UniProtKB-KW"/>
</dbReference>
<dbReference type="AlphaFoldDB" id="A0A917EV92"/>
<name>A0A917EV92_9MICO</name>
<reference evidence="5 6" key="1">
    <citation type="journal article" date="2014" name="Int. J. Syst. Evol. Microbiol.">
        <title>Complete genome sequence of Corynebacterium casei LMG S-19264T (=DSM 44701T), isolated from a smear-ripened cheese.</title>
        <authorList>
            <consortium name="US DOE Joint Genome Institute (JGI-PGF)"/>
            <person name="Walter F."/>
            <person name="Albersmeier A."/>
            <person name="Kalinowski J."/>
            <person name="Ruckert C."/>
        </authorList>
    </citation>
    <scope>NUCLEOTIDE SEQUENCE [LARGE SCALE GENOMIC DNA]</scope>
    <source>
        <strain evidence="5 6">CGMCC 1.12976</strain>
    </source>
</reference>
<dbReference type="InterPro" id="IPR036390">
    <property type="entry name" value="WH_DNA-bd_sf"/>
</dbReference>
<feature type="domain" description="HTH gntR-type" evidence="4">
    <location>
        <begin position="1"/>
        <end position="65"/>
    </location>
</feature>
<dbReference type="GO" id="GO:0003700">
    <property type="term" value="F:DNA-binding transcription factor activity"/>
    <property type="evidence" value="ECO:0007669"/>
    <property type="project" value="InterPro"/>
</dbReference>
<keyword evidence="3" id="KW-0804">Transcription</keyword>
<sequence length="226" mass="24866">MIDVRNELRQAILTGELVAGSVISSVQLANKYGVSRTPMREALRMLQEEGFVTIAHNQRPRVATFSSEELEAVFAQRMLLSALCTSMTVPALTAADLDEMGRLLDEVTAAEQRGDLEAWQEADPAFHNSHTMHAPAAIQSDLDKLTERSQMFRYMWLGQRLTSMDLSMDDHHDIYEACVARDAPRAAAVAARHLATVAITLLARTDPAHEPIAVRQALRLASSASA</sequence>
<dbReference type="Pfam" id="PF07729">
    <property type="entry name" value="FCD"/>
    <property type="match status" value="1"/>
</dbReference>
<keyword evidence="6" id="KW-1185">Reference proteome</keyword>
<dbReference type="Proteomes" id="UP000598775">
    <property type="component" value="Unassembled WGS sequence"/>
</dbReference>
<comment type="caution">
    <text evidence="5">The sequence shown here is derived from an EMBL/GenBank/DDBJ whole genome shotgun (WGS) entry which is preliminary data.</text>
</comment>
<dbReference type="PANTHER" id="PTHR43537:SF5">
    <property type="entry name" value="UXU OPERON TRANSCRIPTIONAL REGULATOR"/>
    <property type="match status" value="1"/>
</dbReference>
<gene>
    <name evidence="5" type="ORF">GCM10011399_00430</name>
</gene>
<dbReference type="SUPFAM" id="SSF46785">
    <property type="entry name" value="Winged helix' DNA-binding domain"/>
    <property type="match status" value="1"/>
</dbReference>
<dbReference type="PRINTS" id="PR00035">
    <property type="entry name" value="HTHGNTR"/>
</dbReference>
<evidence type="ECO:0000259" key="4">
    <source>
        <dbReference type="PROSITE" id="PS50949"/>
    </source>
</evidence>
<accession>A0A917EV92</accession>
<dbReference type="InterPro" id="IPR008920">
    <property type="entry name" value="TF_FadR/GntR_C"/>
</dbReference>
<dbReference type="SMART" id="SM00895">
    <property type="entry name" value="FCD"/>
    <property type="match status" value="1"/>
</dbReference>
<dbReference type="Gene3D" id="1.20.120.530">
    <property type="entry name" value="GntR ligand-binding domain-like"/>
    <property type="match status" value="1"/>
</dbReference>
<evidence type="ECO:0000256" key="1">
    <source>
        <dbReference type="ARBA" id="ARBA00023015"/>
    </source>
</evidence>
<dbReference type="InterPro" id="IPR036388">
    <property type="entry name" value="WH-like_DNA-bd_sf"/>
</dbReference>
<evidence type="ECO:0000256" key="3">
    <source>
        <dbReference type="ARBA" id="ARBA00023163"/>
    </source>
</evidence>
<proteinExistence type="predicted"/>
<evidence type="ECO:0000256" key="2">
    <source>
        <dbReference type="ARBA" id="ARBA00023125"/>
    </source>
</evidence>
<evidence type="ECO:0000313" key="6">
    <source>
        <dbReference type="Proteomes" id="UP000598775"/>
    </source>
</evidence>
<dbReference type="InterPro" id="IPR011711">
    <property type="entry name" value="GntR_C"/>
</dbReference>
<keyword evidence="1" id="KW-0805">Transcription regulation</keyword>
<dbReference type="SMART" id="SM00345">
    <property type="entry name" value="HTH_GNTR"/>
    <property type="match status" value="1"/>
</dbReference>
<dbReference type="CDD" id="cd07377">
    <property type="entry name" value="WHTH_GntR"/>
    <property type="match status" value="1"/>
</dbReference>
<evidence type="ECO:0000313" key="5">
    <source>
        <dbReference type="EMBL" id="GGF10479.1"/>
    </source>
</evidence>
<organism evidence="5 6">
    <name type="scientific">Subtercola lobariae</name>
    <dbReference type="NCBI Taxonomy" id="1588641"/>
    <lineage>
        <taxon>Bacteria</taxon>
        <taxon>Bacillati</taxon>
        <taxon>Actinomycetota</taxon>
        <taxon>Actinomycetes</taxon>
        <taxon>Micrococcales</taxon>
        <taxon>Microbacteriaceae</taxon>
        <taxon>Subtercola</taxon>
    </lineage>
</organism>
<dbReference type="Pfam" id="PF00392">
    <property type="entry name" value="GntR"/>
    <property type="match status" value="1"/>
</dbReference>
<dbReference type="PROSITE" id="PS50949">
    <property type="entry name" value="HTH_GNTR"/>
    <property type="match status" value="1"/>
</dbReference>
<dbReference type="EMBL" id="BMGP01000001">
    <property type="protein sequence ID" value="GGF10479.1"/>
    <property type="molecule type" value="Genomic_DNA"/>
</dbReference>